<keyword evidence="4 6" id="KW-1133">Transmembrane helix</keyword>
<dbReference type="Proteomes" id="UP000092024">
    <property type="component" value="Unassembled WGS sequence"/>
</dbReference>
<proteinExistence type="inferred from homology"/>
<dbReference type="AlphaFoldDB" id="A0A1A5YLS1"/>
<comment type="subcellular location">
    <subcellularLocation>
        <location evidence="1">Membrane</location>
        <topology evidence="1">Multi-pass membrane protein</topology>
    </subcellularLocation>
</comment>
<dbReference type="EMBL" id="LYPA01000046">
    <property type="protein sequence ID" value="OBR66562.1"/>
    <property type="molecule type" value="Genomic_DNA"/>
</dbReference>
<evidence type="ECO:0000256" key="1">
    <source>
        <dbReference type="ARBA" id="ARBA00004141"/>
    </source>
</evidence>
<feature type="transmembrane region" description="Helical" evidence="6">
    <location>
        <begin position="121"/>
        <end position="141"/>
    </location>
</feature>
<keyword evidence="5 6" id="KW-0472">Membrane</keyword>
<dbReference type="InterPro" id="IPR007267">
    <property type="entry name" value="GtrA_DPMS_TM"/>
</dbReference>
<evidence type="ECO:0000256" key="4">
    <source>
        <dbReference type="ARBA" id="ARBA00022989"/>
    </source>
</evidence>
<protein>
    <recommendedName>
        <fullName evidence="7">GtrA/DPMS transmembrane domain-containing protein</fullName>
    </recommendedName>
</protein>
<dbReference type="GO" id="GO:0005886">
    <property type="term" value="C:plasma membrane"/>
    <property type="evidence" value="ECO:0007669"/>
    <property type="project" value="TreeGrafter"/>
</dbReference>
<dbReference type="Pfam" id="PF04138">
    <property type="entry name" value="GtrA_DPMS_TM"/>
    <property type="match status" value="1"/>
</dbReference>
<dbReference type="PANTHER" id="PTHR38459">
    <property type="entry name" value="PROPHAGE BACTOPRENOL-LINKED GLUCOSE TRANSLOCASE HOMOLOG"/>
    <property type="match status" value="1"/>
</dbReference>
<feature type="transmembrane region" description="Helical" evidence="6">
    <location>
        <begin position="21"/>
        <end position="43"/>
    </location>
</feature>
<organism evidence="8 9">
    <name type="scientific">Paenibacillus oryzae</name>
    <dbReference type="NCBI Taxonomy" id="1844972"/>
    <lineage>
        <taxon>Bacteria</taxon>
        <taxon>Bacillati</taxon>
        <taxon>Bacillota</taxon>
        <taxon>Bacilli</taxon>
        <taxon>Bacillales</taxon>
        <taxon>Paenibacillaceae</taxon>
        <taxon>Paenibacillus</taxon>
    </lineage>
</organism>
<accession>A0A1A5YLS1</accession>
<evidence type="ECO:0000313" key="8">
    <source>
        <dbReference type="EMBL" id="OBR66562.1"/>
    </source>
</evidence>
<feature type="transmembrane region" description="Helical" evidence="6">
    <location>
        <begin position="90"/>
        <end position="109"/>
    </location>
</feature>
<dbReference type="STRING" id="1844972.A7K91_03110"/>
<comment type="similarity">
    <text evidence="2">Belongs to the GtrA family.</text>
</comment>
<evidence type="ECO:0000256" key="5">
    <source>
        <dbReference type="ARBA" id="ARBA00023136"/>
    </source>
</evidence>
<evidence type="ECO:0000313" key="9">
    <source>
        <dbReference type="Proteomes" id="UP000092024"/>
    </source>
</evidence>
<reference evidence="8 9" key="1">
    <citation type="submission" date="2016-05" db="EMBL/GenBank/DDBJ databases">
        <title>Paenibacillus oryzae. sp. nov., isolated from the rice root.</title>
        <authorList>
            <person name="Zhang J."/>
            <person name="Zhang X."/>
        </authorList>
    </citation>
    <scope>NUCLEOTIDE SEQUENCE [LARGE SCALE GENOMIC DNA]</scope>
    <source>
        <strain evidence="8 9">1DrF-4</strain>
    </source>
</reference>
<evidence type="ECO:0000259" key="7">
    <source>
        <dbReference type="Pfam" id="PF04138"/>
    </source>
</evidence>
<name>A0A1A5YLS1_9BACL</name>
<sequence>MSSPGKRDWVNQLFRFGLVGVLNTLIDFSVFTLLIVLSVHYVVAQPVAYLAGTANSYYMNRAFTFSARSRGEKGSEPTAPIGDWARKLRFLLWNLVMLGASIGLMALATEAAGFHEMVSKVLVTGVIVVLNFVGSKLWVFAEAPAVSKEH</sequence>
<dbReference type="InterPro" id="IPR051401">
    <property type="entry name" value="GtrA_CellWall_Glycosyl"/>
</dbReference>
<dbReference type="GO" id="GO:0000271">
    <property type="term" value="P:polysaccharide biosynthetic process"/>
    <property type="evidence" value="ECO:0007669"/>
    <property type="project" value="InterPro"/>
</dbReference>
<keyword evidence="9" id="KW-1185">Reference proteome</keyword>
<evidence type="ECO:0000256" key="3">
    <source>
        <dbReference type="ARBA" id="ARBA00022692"/>
    </source>
</evidence>
<feature type="domain" description="GtrA/DPMS transmembrane" evidence="7">
    <location>
        <begin position="15"/>
        <end position="140"/>
    </location>
</feature>
<gene>
    <name evidence="8" type="ORF">A7K91_03110</name>
</gene>
<evidence type="ECO:0000256" key="6">
    <source>
        <dbReference type="SAM" id="Phobius"/>
    </source>
</evidence>
<evidence type="ECO:0000256" key="2">
    <source>
        <dbReference type="ARBA" id="ARBA00009399"/>
    </source>
</evidence>
<keyword evidence="3 6" id="KW-0812">Transmembrane</keyword>
<comment type="caution">
    <text evidence="8">The sequence shown here is derived from an EMBL/GenBank/DDBJ whole genome shotgun (WGS) entry which is preliminary data.</text>
</comment>
<dbReference type="PANTHER" id="PTHR38459:SF1">
    <property type="entry name" value="PROPHAGE BACTOPRENOL-LINKED GLUCOSE TRANSLOCASE HOMOLOG"/>
    <property type="match status" value="1"/>
</dbReference>